<comment type="caution">
    <text evidence="9">The sequence shown here is derived from an EMBL/GenBank/DDBJ whole genome shotgun (WGS) entry which is preliminary data.</text>
</comment>
<dbReference type="InterPro" id="IPR036388">
    <property type="entry name" value="WH-like_DNA-bd_sf"/>
</dbReference>
<evidence type="ECO:0000256" key="1">
    <source>
        <dbReference type="ARBA" id="ARBA00010641"/>
    </source>
</evidence>
<dbReference type="SUPFAM" id="SSF88659">
    <property type="entry name" value="Sigma3 and sigma4 domains of RNA polymerase sigma factors"/>
    <property type="match status" value="1"/>
</dbReference>
<reference evidence="9 10" key="1">
    <citation type="submission" date="2019-09" db="EMBL/GenBank/DDBJ databases">
        <title>Report of infection by Mycobacterium simiae a patient suffering from pulmonary tuberculosis.</title>
        <authorList>
            <person name="Mohanty P.S."/>
            <person name="Bansal A.K."/>
            <person name="Singh H."/>
            <person name="Sharma S."/>
            <person name="Patil S.A."/>
            <person name="Upadhaya P."/>
            <person name="Singh P.K."/>
            <person name="Kumar D."/>
            <person name="Kumar S."/>
            <person name="Singh R.K."/>
            <person name="Chaudhary B."/>
        </authorList>
    </citation>
    <scope>NUCLEOTIDE SEQUENCE [LARGE SCALE GENOMIC DNA]</scope>
    <source>
        <strain evidence="9 10">JAL-560-SIM</strain>
    </source>
</reference>
<keyword evidence="3" id="KW-0731">Sigma factor</keyword>
<dbReference type="InterPro" id="IPR007627">
    <property type="entry name" value="RNA_pol_sigma70_r2"/>
</dbReference>
<dbReference type="Pfam" id="PF08281">
    <property type="entry name" value="Sigma70_r4_2"/>
    <property type="match status" value="1"/>
</dbReference>
<dbReference type="OrthoDB" id="9780299at2"/>
<keyword evidence="4" id="KW-0238">DNA-binding</keyword>
<dbReference type="Gene3D" id="1.10.10.10">
    <property type="entry name" value="Winged helix-like DNA-binding domain superfamily/Winged helix DNA-binding domain"/>
    <property type="match status" value="1"/>
</dbReference>
<accession>A0A5B1BME3</accession>
<keyword evidence="10" id="KW-1185">Reference proteome</keyword>
<evidence type="ECO:0000259" key="6">
    <source>
        <dbReference type="Pfam" id="PF04542"/>
    </source>
</evidence>
<gene>
    <name evidence="9" type="ORF">F0Q45_16220</name>
</gene>
<name>A0A5B1BME3_MYCSI</name>
<feature type="domain" description="RNA polymerase sigma factor 70 region 4 type 2" evidence="7">
    <location>
        <begin position="107"/>
        <end position="158"/>
    </location>
</feature>
<proteinExistence type="inferred from homology"/>
<dbReference type="AlphaFoldDB" id="A0A5B1BME3"/>
<evidence type="ECO:0000256" key="2">
    <source>
        <dbReference type="ARBA" id="ARBA00023015"/>
    </source>
</evidence>
<dbReference type="Pfam" id="PF20239">
    <property type="entry name" value="DUF6596"/>
    <property type="match status" value="1"/>
</dbReference>
<evidence type="ECO:0000259" key="8">
    <source>
        <dbReference type="Pfam" id="PF20239"/>
    </source>
</evidence>
<sequence>MEADSALAQTVRMEGARILATLIRTVGSLQIAEDAVQEAALRALRDWPRNGVPGEPRAWLTVTARRVAIDLLRREGARAHKERASVELAIPDPPPDSVVADDRLRLIFTCCHPALALEAQVTLALRTLCGLSPAQIAAVLLTSEAAVAKRLTRTRAKIARARIPYRVPADQDLPERLAAVCAVLHASYTIAHTAASGDRLTDIDGTREALRLARLVQELMPDEPAPMAVLALLLLTESRRAARLDDAGDPVPLSEQDRSLWDAAAINEACQLLDESLRRTGSVADPYQLQAAIAAEHARAASYESTDWAEIVRLYDLLLSVQPSAPAALARAVAVAESGGAAAGLQALAQLEPDPRWHAVRGELLARQGRFAEAAAATRASLTDGVTVPERRYRERRIAEWSAQR</sequence>
<evidence type="ECO:0000256" key="3">
    <source>
        <dbReference type="ARBA" id="ARBA00023082"/>
    </source>
</evidence>
<feature type="domain" description="RNA polymerase sigma-70 region 2" evidence="6">
    <location>
        <begin position="14"/>
        <end position="76"/>
    </location>
</feature>
<keyword evidence="5" id="KW-0804">Transcription</keyword>
<dbReference type="InterPro" id="IPR014284">
    <property type="entry name" value="RNA_pol_sigma-70_dom"/>
</dbReference>
<dbReference type="SUPFAM" id="SSF88946">
    <property type="entry name" value="Sigma2 domain of RNA polymerase sigma factors"/>
    <property type="match status" value="1"/>
</dbReference>
<dbReference type="Pfam" id="PF04542">
    <property type="entry name" value="Sigma70_r2"/>
    <property type="match status" value="1"/>
</dbReference>
<dbReference type="GO" id="GO:0006352">
    <property type="term" value="P:DNA-templated transcription initiation"/>
    <property type="evidence" value="ECO:0007669"/>
    <property type="project" value="InterPro"/>
</dbReference>
<dbReference type="InterPro" id="IPR013325">
    <property type="entry name" value="RNA_pol_sigma_r2"/>
</dbReference>
<dbReference type="InterPro" id="IPR013324">
    <property type="entry name" value="RNA_pol_sigma_r3/r4-like"/>
</dbReference>
<evidence type="ECO:0000259" key="7">
    <source>
        <dbReference type="Pfam" id="PF08281"/>
    </source>
</evidence>
<evidence type="ECO:0000313" key="9">
    <source>
        <dbReference type="EMBL" id="KAA1249241.1"/>
    </source>
</evidence>
<dbReference type="InterPro" id="IPR013249">
    <property type="entry name" value="RNA_pol_sigma70_r4_t2"/>
</dbReference>
<dbReference type="Proteomes" id="UP000324701">
    <property type="component" value="Unassembled WGS sequence"/>
</dbReference>
<dbReference type="Gene3D" id="1.10.1740.10">
    <property type="match status" value="1"/>
</dbReference>
<organism evidence="9 10">
    <name type="scientific">Mycobacterium simiae</name>
    <name type="common">Mycobacterium habana</name>
    <dbReference type="NCBI Taxonomy" id="1784"/>
    <lineage>
        <taxon>Bacteria</taxon>
        <taxon>Bacillati</taxon>
        <taxon>Actinomycetota</taxon>
        <taxon>Actinomycetes</taxon>
        <taxon>Mycobacteriales</taxon>
        <taxon>Mycobacteriaceae</taxon>
        <taxon>Mycobacterium</taxon>
        <taxon>Mycobacterium simiae complex</taxon>
    </lineage>
</organism>
<comment type="similarity">
    <text evidence="1">Belongs to the sigma-70 factor family. ECF subfamily.</text>
</comment>
<dbReference type="NCBIfam" id="TIGR02937">
    <property type="entry name" value="sigma70-ECF"/>
    <property type="match status" value="1"/>
</dbReference>
<dbReference type="RefSeq" id="WP_149654909.1">
    <property type="nucleotide sequence ID" value="NZ_VTZN01000102.1"/>
</dbReference>
<evidence type="ECO:0000256" key="5">
    <source>
        <dbReference type="ARBA" id="ARBA00023163"/>
    </source>
</evidence>
<protein>
    <submittedName>
        <fullName evidence="9">Sigma-70 family RNA polymerase sigma factor</fullName>
    </submittedName>
</protein>
<dbReference type="PANTHER" id="PTHR47756">
    <property type="entry name" value="BLL6612 PROTEIN-RELATED"/>
    <property type="match status" value="1"/>
</dbReference>
<dbReference type="EMBL" id="VTZN01000102">
    <property type="protein sequence ID" value="KAA1249241.1"/>
    <property type="molecule type" value="Genomic_DNA"/>
</dbReference>
<dbReference type="GO" id="GO:0016987">
    <property type="term" value="F:sigma factor activity"/>
    <property type="evidence" value="ECO:0007669"/>
    <property type="project" value="UniProtKB-KW"/>
</dbReference>
<evidence type="ECO:0000256" key="4">
    <source>
        <dbReference type="ARBA" id="ARBA00023125"/>
    </source>
</evidence>
<feature type="domain" description="DUF6596" evidence="8">
    <location>
        <begin position="176"/>
        <end position="276"/>
    </location>
</feature>
<keyword evidence="2" id="KW-0805">Transcription regulation</keyword>
<dbReference type="InterPro" id="IPR046531">
    <property type="entry name" value="DUF6596"/>
</dbReference>
<dbReference type="PANTHER" id="PTHR47756:SF2">
    <property type="entry name" value="BLL6612 PROTEIN"/>
    <property type="match status" value="1"/>
</dbReference>
<dbReference type="GO" id="GO:0003677">
    <property type="term" value="F:DNA binding"/>
    <property type="evidence" value="ECO:0007669"/>
    <property type="project" value="UniProtKB-KW"/>
</dbReference>
<evidence type="ECO:0000313" key="10">
    <source>
        <dbReference type="Proteomes" id="UP000324701"/>
    </source>
</evidence>